<keyword evidence="5" id="KW-0472">Membrane</keyword>
<dbReference type="InterPro" id="IPR050957">
    <property type="entry name" value="BMP_lipoprotein"/>
</dbReference>
<evidence type="ECO:0000256" key="5">
    <source>
        <dbReference type="ARBA" id="ARBA00023136"/>
    </source>
</evidence>
<evidence type="ECO:0000256" key="3">
    <source>
        <dbReference type="ARBA" id="ARBA00022475"/>
    </source>
</evidence>
<name>A0A9D1GIB9_9FIRM</name>
<dbReference type="InterPro" id="IPR028082">
    <property type="entry name" value="Peripla_BP_I"/>
</dbReference>
<comment type="subcellular location">
    <subcellularLocation>
        <location evidence="1">Cell membrane</location>
        <topology evidence="1">Lipid-anchor</topology>
    </subcellularLocation>
</comment>
<reference evidence="10" key="2">
    <citation type="journal article" date="2021" name="PeerJ">
        <title>Extensive microbial diversity within the chicken gut microbiome revealed by metagenomics and culture.</title>
        <authorList>
            <person name="Gilroy R."/>
            <person name="Ravi A."/>
            <person name="Getino M."/>
            <person name="Pursley I."/>
            <person name="Horton D.L."/>
            <person name="Alikhan N.F."/>
            <person name="Baker D."/>
            <person name="Gharbi K."/>
            <person name="Hall N."/>
            <person name="Watson M."/>
            <person name="Adriaenssens E.M."/>
            <person name="Foster-Nyarko E."/>
            <person name="Jarju S."/>
            <person name="Secka A."/>
            <person name="Antonio M."/>
            <person name="Oren A."/>
            <person name="Chaudhuri R.R."/>
            <person name="La Ragione R."/>
            <person name="Hildebrand F."/>
            <person name="Pallen M.J."/>
        </authorList>
    </citation>
    <scope>NUCLEOTIDE SEQUENCE</scope>
    <source>
        <strain evidence="10">CHK123-3438</strain>
    </source>
</reference>
<keyword evidence="6" id="KW-0449">Lipoprotein</keyword>
<dbReference type="Proteomes" id="UP000886860">
    <property type="component" value="Unassembled WGS sequence"/>
</dbReference>
<feature type="signal peptide" evidence="8">
    <location>
        <begin position="1"/>
        <end position="20"/>
    </location>
</feature>
<feature type="region of interest" description="Disordered" evidence="7">
    <location>
        <begin position="22"/>
        <end position="43"/>
    </location>
</feature>
<evidence type="ECO:0000256" key="2">
    <source>
        <dbReference type="ARBA" id="ARBA00008610"/>
    </source>
</evidence>
<sequence>MRKRALSVLLAAAMSVSLIACGSSSSGTTTAAADSAAETGAEAADTTAAEAEEEQAETKAASDIKVGMVTDIGGVNDGSFNQSAWEGLQRAGEDFGIEVNYLESKTDADYAPNLETFIDEDYDLIIAVGYMMADALRTAAEANPDMHFAIVDDTTNSDLDNVTCLMFQQAEASYLVGMVAGMVTESNKVGFVIGMTNEAMNQFGYGYCAGVLDSNPDAEILQYNVNSFGDAAGGKSAATSMIADGADIIFHAAGGTGLGVIESCKENGIWAIGVDSDQSYLAPESILTSAMKRVDNATYEISKACVDGNLESGIVTYDLKSEGVDIAPTTDNLPEEVLTAVEEVKEKIKSGELTVPGDKESFEAAYGDVYTLD</sequence>
<dbReference type="PROSITE" id="PS51257">
    <property type="entry name" value="PROKAR_LIPOPROTEIN"/>
    <property type="match status" value="1"/>
</dbReference>
<dbReference type="AlphaFoldDB" id="A0A9D1GIB9"/>
<dbReference type="EMBL" id="DVKS01000020">
    <property type="protein sequence ID" value="HIT40699.1"/>
    <property type="molecule type" value="Genomic_DNA"/>
</dbReference>
<protein>
    <submittedName>
        <fullName evidence="10">BMP family ABC transporter substrate-binding protein</fullName>
    </submittedName>
</protein>
<proteinExistence type="inferred from homology"/>
<evidence type="ECO:0000256" key="7">
    <source>
        <dbReference type="SAM" id="MobiDB-lite"/>
    </source>
</evidence>
<evidence type="ECO:0000256" key="1">
    <source>
        <dbReference type="ARBA" id="ARBA00004193"/>
    </source>
</evidence>
<feature type="chain" id="PRO_5038481331" evidence="8">
    <location>
        <begin position="21"/>
        <end position="373"/>
    </location>
</feature>
<evidence type="ECO:0000313" key="11">
    <source>
        <dbReference type="Proteomes" id="UP000886860"/>
    </source>
</evidence>
<dbReference type="PANTHER" id="PTHR34296">
    <property type="entry name" value="TRANSCRIPTIONAL ACTIVATOR PROTEIN MED"/>
    <property type="match status" value="1"/>
</dbReference>
<feature type="domain" description="ABC transporter substrate-binding protein PnrA-like" evidence="9">
    <location>
        <begin position="65"/>
        <end position="358"/>
    </location>
</feature>
<comment type="caution">
    <text evidence="10">The sequence shown here is derived from an EMBL/GenBank/DDBJ whole genome shotgun (WGS) entry which is preliminary data.</text>
</comment>
<dbReference type="GO" id="GO:0005886">
    <property type="term" value="C:plasma membrane"/>
    <property type="evidence" value="ECO:0007669"/>
    <property type="project" value="UniProtKB-SubCell"/>
</dbReference>
<reference evidence="10" key="1">
    <citation type="submission" date="2020-10" db="EMBL/GenBank/DDBJ databases">
        <authorList>
            <person name="Gilroy R."/>
        </authorList>
    </citation>
    <scope>NUCLEOTIDE SEQUENCE</scope>
    <source>
        <strain evidence="10">CHK123-3438</strain>
    </source>
</reference>
<dbReference type="SUPFAM" id="SSF53822">
    <property type="entry name" value="Periplasmic binding protein-like I"/>
    <property type="match status" value="1"/>
</dbReference>
<evidence type="ECO:0000256" key="8">
    <source>
        <dbReference type="SAM" id="SignalP"/>
    </source>
</evidence>
<evidence type="ECO:0000313" key="10">
    <source>
        <dbReference type="EMBL" id="HIT40699.1"/>
    </source>
</evidence>
<evidence type="ECO:0000256" key="4">
    <source>
        <dbReference type="ARBA" id="ARBA00022729"/>
    </source>
</evidence>
<evidence type="ECO:0000259" key="9">
    <source>
        <dbReference type="Pfam" id="PF02608"/>
    </source>
</evidence>
<organism evidence="10 11">
    <name type="scientific">Candidatus Caccovicinus merdipullorum</name>
    <dbReference type="NCBI Taxonomy" id="2840724"/>
    <lineage>
        <taxon>Bacteria</taxon>
        <taxon>Bacillati</taxon>
        <taxon>Bacillota</taxon>
        <taxon>Clostridia</taxon>
        <taxon>Eubacteriales</taxon>
        <taxon>Candidatus Caccovicinus</taxon>
    </lineage>
</organism>
<dbReference type="Pfam" id="PF02608">
    <property type="entry name" value="Bmp"/>
    <property type="match status" value="1"/>
</dbReference>
<dbReference type="Gene3D" id="3.40.50.2300">
    <property type="match status" value="2"/>
</dbReference>
<dbReference type="InterPro" id="IPR003760">
    <property type="entry name" value="PnrA-like"/>
</dbReference>
<evidence type="ECO:0000256" key="6">
    <source>
        <dbReference type="ARBA" id="ARBA00023288"/>
    </source>
</evidence>
<gene>
    <name evidence="10" type="ORF">IAB60_01125</name>
</gene>
<dbReference type="PANTHER" id="PTHR34296:SF2">
    <property type="entry name" value="ABC TRANSPORTER GUANOSINE-BINDING PROTEIN NUPN"/>
    <property type="match status" value="1"/>
</dbReference>
<accession>A0A9D1GIB9</accession>
<keyword evidence="3" id="KW-1003">Cell membrane</keyword>
<comment type="similarity">
    <text evidence="2">Belongs to the BMP lipoprotein family.</text>
</comment>
<keyword evidence="4 8" id="KW-0732">Signal</keyword>
<dbReference type="CDD" id="cd06354">
    <property type="entry name" value="PBP1_PrnA-like"/>
    <property type="match status" value="1"/>
</dbReference>